<dbReference type="CDD" id="cd08422">
    <property type="entry name" value="PBP2_CrgA_like"/>
    <property type="match status" value="1"/>
</dbReference>
<name>A0A1N7SUP0_9BURK</name>
<dbReference type="SUPFAM" id="SSF46785">
    <property type="entry name" value="Winged helix' DNA-binding domain"/>
    <property type="match status" value="1"/>
</dbReference>
<dbReference type="PROSITE" id="PS50931">
    <property type="entry name" value="HTH_LYSR"/>
    <property type="match status" value="1"/>
</dbReference>
<keyword evidence="7" id="KW-1185">Reference proteome</keyword>
<dbReference type="InterPro" id="IPR058163">
    <property type="entry name" value="LysR-type_TF_proteobact-type"/>
</dbReference>
<sequence length="327" mass="35624">MGVLSDPRGTHFMKDSGIDRLNAVELFCAAAKAQSFTAAASALGVTPSAISKAVQRLENRLGLKLFQRTTRAIRLTDDGLAYYKTCQTALQSIQDAEQALTRHGMPRGELRISLPYSYGIKRVIPLIPRYIERYLGQVKVAVSLGNTLTDFVKQDFDMAIRLGHVADSRLVARTLHQASFRVVAAPGYLRRHAVPARPEDLRGCDCLGLVMPDSGRVLPWTFSGSEGAAYEVAIRPSITFDHPLATLAGALNDAGFAQLLDFTVEDDLHSGRLVEVLADFRPPPQSVSVVYPGNRHTSAKVRTFVDFLVEAGGAPQHPEGKQGMVAR</sequence>
<dbReference type="Gene3D" id="3.40.190.290">
    <property type="match status" value="1"/>
</dbReference>
<dbReference type="PANTHER" id="PTHR30537:SF74">
    <property type="entry name" value="HTH-TYPE TRANSCRIPTIONAL REGULATOR TRPI"/>
    <property type="match status" value="1"/>
</dbReference>
<reference evidence="6" key="1">
    <citation type="submission" date="2016-12" db="EMBL/GenBank/DDBJ databases">
        <authorList>
            <person name="Moulin L."/>
        </authorList>
    </citation>
    <scope>NUCLEOTIDE SEQUENCE [LARGE SCALE GENOMIC DNA]</scope>
    <source>
        <strain evidence="6">STM 7183</strain>
    </source>
</reference>
<dbReference type="InterPro" id="IPR000847">
    <property type="entry name" value="LysR_HTH_N"/>
</dbReference>
<feature type="domain" description="HTH lysR-type" evidence="5">
    <location>
        <begin position="19"/>
        <end position="76"/>
    </location>
</feature>
<comment type="caution">
    <text evidence="6">The sequence shown here is derived from an EMBL/GenBank/DDBJ whole genome shotgun (WGS) entry which is preliminary data.</text>
</comment>
<dbReference type="InterPro" id="IPR036390">
    <property type="entry name" value="WH_DNA-bd_sf"/>
</dbReference>
<evidence type="ECO:0000256" key="3">
    <source>
        <dbReference type="ARBA" id="ARBA00023125"/>
    </source>
</evidence>
<evidence type="ECO:0000256" key="4">
    <source>
        <dbReference type="ARBA" id="ARBA00023163"/>
    </source>
</evidence>
<gene>
    <name evidence="6" type="ORF">BN2476_1090007</name>
</gene>
<organism evidence="6 7">
    <name type="scientific">Paraburkholderia piptadeniae</name>
    <dbReference type="NCBI Taxonomy" id="1701573"/>
    <lineage>
        <taxon>Bacteria</taxon>
        <taxon>Pseudomonadati</taxon>
        <taxon>Pseudomonadota</taxon>
        <taxon>Betaproteobacteria</taxon>
        <taxon>Burkholderiales</taxon>
        <taxon>Burkholderiaceae</taxon>
        <taxon>Paraburkholderia</taxon>
    </lineage>
</organism>
<dbReference type="AlphaFoldDB" id="A0A1N7SUP0"/>
<dbReference type="Proteomes" id="UP000195569">
    <property type="component" value="Unassembled WGS sequence"/>
</dbReference>
<dbReference type="SUPFAM" id="SSF53850">
    <property type="entry name" value="Periplasmic binding protein-like II"/>
    <property type="match status" value="1"/>
</dbReference>
<dbReference type="PRINTS" id="PR00039">
    <property type="entry name" value="HTHLYSR"/>
</dbReference>
<keyword evidence="3" id="KW-0238">DNA-binding</keyword>
<dbReference type="InterPro" id="IPR005119">
    <property type="entry name" value="LysR_subst-bd"/>
</dbReference>
<dbReference type="InterPro" id="IPR036388">
    <property type="entry name" value="WH-like_DNA-bd_sf"/>
</dbReference>
<dbReference type="GO" id="GO:0006351">
    <property type="term" value="P:DNA-templated transcription"/>
    <property type="evidence" value="ECO:0007669"/>
    <property type="project" value="TreeGrafter"/>
</dbReference>
<dbReference type="GO" id="GO:0043565">
    <property type="term" value="F:sequence-specific DNA binding"/>
    <property type="evidence" value="ECO:0007669"/>
    <property type="project" value="TreeGrafter"/>
</dbReference>
<protein>
    <submittedName>
        <fullName evidence="6">Transcriptional regulator</fullName>
    </submittedName>
</protein>
<keyword evidence="2" id="KW-0805">Transcription regulation</keyword>
<dbReference type="PANTHER" id="PTHR30537">
    <property type="entry name" value="HTH-TYPE TRANSCRIPTIONAL REGULATOR"/>
    <property type="match status" value="1"/>
</dbReference>
<comment type="similarity">
    <text evidence="1">Belongs to the LysR transcriptional regulatory family.</text>
</comment>
<dbReference type="EMBL" id="CYGY02000109">
    <property type="protein sequence ID" value="SIT51187.1"/>
    <property type="molecule type" value="Genomic_DNA"/>
</dbReference>
<dbReference type="Pfam" id="PF00126">
    <property type="entry name" value="HTH_1"/>
    <property type="match status" value="1"/>
</dbReference>
<evidence type="ECO:0000256" key="1">
    <source>
        <dbReference type="ARBA" id="ARBA00009437"/>
    </source>
</evidence>
<evidence type="ECO:0000313" key="7">
    <source>
        <dbReference type="Proteomes" id="UP000195569"/>
    </source>
</evidence>
<proteinExistence type="inferred from homology"/>
<evidence type="ECO:0000313" key="6">
    <source>
        <dbReference type="EMBL" id="SIT51187.1"/>
    </source>
</evidence>
<keyword evidence="4" id="KW-0804">Transcription</keyword>
<dbReference type="Pfam" id="PF03466">
    <property type="entry name" value="LysR_substrate"/>
    <property type="match status" value="1"/>
</dbReference>
<evidence type="ECO:0000259" key="5">
    <source>
        <dbReference type="PROSITE" id="PS50931"/>
    </source>
</evidence>
<accession>A0A1N7SUP0</accession>
<dbReference type="GO" id="GO:0003700">
    <property type="term" value="F:DNA-binding transcription factor activity"/>
    <property type="evidence" value="ECO:0007669"/>
    <property type="project" value="InterPro"/>
</dbReference>
<dbReference type="FunFam" id="1.10.10.10:FF:000001">
    <property type="entry name" value="LysR family transcriptional regulator"/>
    <property type="match status" value="1"/>
</dbReference>
<evidence type="ECO:0000256" key="2">
    <source>
        <dbReference type="ARBA" id="ARBA00023015"/>
    </source>
</evidence>
<dbReference type="Gene3D" id="1.10.10.10">
    <property type="entry name" value="Winged helix-like DNA-binding domain superfamily/Winged helix DNA-binding domain"/>
    <property type="match status" value="1"/>
</dbReference>